<accession>A0ABQ3ZCW6</accession>
<dbReference type="PANTHER" id="PTHR30383:SF5">
    <property type="entry name" value="SGNH HYDROLASE-TYPE ESTERASE DOMAIN-CONTAINING PROTEIN"/>
    <property type="match status" value="1"/>
</dbReference>
<dbReference type="EMBL" id="BOML01000087">
    <property type="protein sequence ID" value="GIE07659.1"/>
    <property type="molecule type" value="Genomic_DNA"/>
</dbReference>
<comment type="caution">
    <text evidence="4">The sequence shown here is derived from an EMBL/GenBank/DDBJ whole genome shotgun (WGS) entry which is preliminary data.</text>
</comment>
<evidence type="ECO:0000313" key="5">
    <source>
        <dbReference type="Proteomes" id="UP000637628"/>
    </source>
</evidence>
<keyword evidence="2" id="KW-1133">Transmembrane helix</keyword>
<dbReference type="InterPro" id="IPR036514">
    <property type="entry name" value="SGNH_hydro_sf"/>
</dbReference>
<dbReference type="RefSeq" id="WP_239133188.1">
    <property type="nucleotide sequence ID" value="NZ_BAAATX010000045.1"/>
</dbReference>
<gene>
    <name evidence="4" type="ORF">Adu01nite_90090</name>
</gene>
<sequence length="354" mass="37203">MSGLEFTPQDWRRIKLAGQVLGGVTGTLAGLTAISAGLLMRQAADARRIIPMAEAPPPRGDGVYGAKFGGKPITMVVLGDSSAAGYGVHRPRETPGALLATGVSRRLRRPVKLYRLAVVGAMSSGLPYQVDAALEYEPDVAVILIGGNDVTHVSARAMAVRYLGDAVRRLRANGCKVVVGTCPDIGAIQPIKPPLRWLARKWSREMAAAQTVAVVEAGGRSVSLVDLLGPVFEADPVRMFSSDHFHPSAEGYARAASVVLPTLLAVLGEDDRPALAAGEGVRSLAEAAQEAVNTAGTEVSAVKVGGRERGPAGRWAVLRRHPWFGEPRTWFGHKAPVPSGRPAAGAVGWTPADQ</sequence>
<keyword evidence="2" id="KW-0812">Transmembrane</keyword>
<reference evidence="4 5" key="1">
    <citation type="submission" date="2021-01" db="EMBL/GenBank/DDBJ databases">
        <title>Whole genome shotgun sequence of Actinoplanes durhamensis NBRC 14914.</title>
        <authorList>
            <person name="Komaki H."/>
            <person name="Tamura T."/>
        </authorList>
    </citation>
    <scope>NUCLEOTIDE SEQUENCE [LARGE SCALE GENOMIC DNA]</scope>
    <source>
        <strain evidence="4 5">NBRC 14914</strain>
    </source>
</reference>
<dbReference type="Gene3D" id="3.40.50.1110">
    <property type="entry name" value="SGNH hydrolase"/>
    <property type="match status" value="1"/>
</dbReference>
<name>A0ABQ3ZCW6_9ACTN</name>
<feature type="region of interest" description="Disordered" evidence="1">
    <location>
        <begin position="335"/>
        <end position="354"/>
    </location>
</feature>
<dbReference type="InterPro" id="IPR013830">
    <property type="entry name" value="SGNH_hydro"/>
</dbReference>
<feature type="transmembrane region" description="Helical" evidence="2">
    <location>
        <begin position="20"/>
        <end position="40"/>
    </location>
</feature>
<keyword evidence="2" id="KW-0472">Membrane</keyword>
<dbReference type="InterPro" id="IPR051532">
    <property type="entry name" value="Ester_Hydrolysis_Enzymes"/>
</dbReference>
<organism evidence="4 5">
    <name type="scientific">Paractinoplanes durhamensis</name>
    <dbReference type="NCBI Taxonomy" id="113563"/>
    <lineage>
        <taxon>Bacteria</taxon>
        <taxon>Bacillati</taxon>
        <taxon>Actinomycetota</taxon>
        <taxon>Actinomycetes</taxon>
        <taxon>Micromonosporales</taxon>
        <taxon>Micromonosporaceae</taxon>
        <taxon>Paractinoplanes</taxon>
    </lineage>
</organism>
<proteinExistence type="predicted"/>
<evidence type="ECO:0000256" key="1">
    <source>
        <dbReference type="SAM" id="MobiDB-lite"/>
    </source>
</evidence>
<feature type="domain" description="SGNH hydrolase-type esterase" evidence="3">
    <location>
        <begin position="77"/>
        <end position="254"/>
    </location>
</feature>
<dbReference type="PANTHER" id="PTHR30383">
    <property type="entry name" value="THIOESTERASE 1/PROTEASE 1/LYSOPHOSPHOLIPASE L1"/>
    <property type="match status" value="1"/>
</dbReference>
<evidence type="ECO:0000313" key="4">
    <source>
        <dbReference type="EMBL" id="GIE07659.1"/>
    </source>
</evidence>
<dbReference type="Proteomes" id="UP000637628">
    <property type="component" value="Unassembled WGS sequence"/>
</dbReference>
<dbReference type="Pfam" id="PF13472">
    <property type="entry name" value="Lipase_GDSL_2"/>
    <property type="match status" value="1"/>
</dbReference>
<keyword evidence="5" id="KW-1185">Reference proteome</keyword>
<dbReference type="CDD" id="cd01836">
    <property type="entry name" value="FeeA_FeeB_like"/>
    <property type="match status" value="1"/>
</dbReference>
<dbReference type="SUPFAM" id="SSF52266">
    <property type="entry name" value="SGNH hydrolase"/>
    <property type="match status" value="1"/>
</dbReference>
<evidence type="ECO:0000259" key="3">
    <source>
        <dbReference type="Pfam" id="PF13472"/>
    </source>
</evidence>
<protein>
    <submittedName>
        <fullName evidence="4">Lipase</fullName>
    </submittedName>
</protein>
<evidence type="ECO:0000256" key="2">
    <source>
        <dbReference type="SAM" id="Phobius"/>
    </source>
</evidence>